<evidence type="ECO:0000313" key="1">
    <source>
        <dbReference type="EMBL" id="TDQ45010.1"/>
    </source>
</evidence>
<accession>A0A4R6UE22</accession>
<proteinExistence type="predicted"/>
<reference evidence="1 2" key="1">
    <citation type="submission" date="2019-03" db="EMBL/GenBank/DDBJ databases">
        <title>Genomic Encyclopedia of Type Strains, Phase IV (KMG-IV): sequencing the most valuable type-strain genomes for metagenomic binning, comparative biology and taxonomic classification.</title>
        <authorList>
            <person name="Goeker M."/>
        </authorList>
    </citation>
    <scope>NUCLEOTIDE SEQUENCE [LARGE SCALE GENOMIC DNA]</scope>
    <source>
        <strain evidence="1 2">DSM 46770</strain>
    </source>
</reference>
<comment type="caution">
    <text evidence="1">The sequence shown here is derived from an EMBL/GenBank/DDBJ whole genome shotgun (WGS) entry which is preliminary data.</text>
</comment>
<sequence length="135" mass="15252">MRRTIRLPRRTSQADALGAGFRIPPRPCCLGRFLGYVCGMNADLDKLDGLDTNELRERAVSLARSRWDVGYLWELVQRIPAAEVIAGRPEAGETGANKASSLFSELIAEREGDERLREALRPLYLDYLRKHGERP</sequence>
<keyword evidence="2" id="KW-1185">Reference proteome</keyword>
<dbReference type="Proteomes" id="UP000295281">
    <property type="component" value="Unassembled WGS sequence"/>
</dbReference>
<dbReference type="EMBL" id="SNYN01000033">
    <property type="protein sequence ID" value="TDQ45010.1"/>
    <property type="molecule type" value="Genomic_DNA"/>
</dbReference>
<protein>
    <submittedName>
        <fullName evidence="1">Uncharacterized protein</fullName>
    </submittedName>
</protein>
<name>A0A4R6UE22_9ACTN</name>
<evidence type="ECO:0000313" key="2">
    <source>
        <dbReference type="Proteomes" id="UP000295281"/>
    </source>
</evidence>
<gene>
    <name evidence="1" type="ORF">EV190_1332</name>
</gene>
<organism evidence="1 2">
    <name type="scientific">Actinorugispora endophytica</name>
    <dbReference type="NCBI Taxonomy" id="1605990"/>
    <lineage>
        <taxon>Bacteria</taxon>
        <taxon>Bacillati</taxon>
        <taxon>Actinomycetota</taxon>
        <taxon>Actinomycetes</taxon>
        <taxon>Streptosporangiales</taxon>
        <taxon>Nocardiopsidaceae</taxon>
        <taxon>Actinorugispora</taxon>
    </lineage>
</organism>
<dbReference type="AlphaFoldDB" id="A0A4R6UE22"/>